<dbReference type="OrthoDB" id="4159838at2759"/>
<dbReference type="AlphaFoldDB" id="A0A6A5W1M2"/>
<evidence type="ECO:0000313" key="3">
    <source>
        <dbReference type="Proteomes" id="UP000800036"/>
    </source>
</evidence>
<feature type="region of interest" description="Disordered" evidence="1">
    <location>
        <begin position="734"/>
        <end position="762"/>
    </location>
</feature>
<accession>A0A6A5W1M2</accession>
<feature type="region of interest" description="Disordered" evidence="1">
    <location>
        <begin position="29"/>
        <end position="149"/>
    </location>
</feature>
<feature type="compositionally biased region" description="Basic and acidic residues" evidence="1">
    <location>
        <begin position="69"/>
        <end position="78"/>
    </location>
</feature>
<feature type="compositionally biased region" description="Basic and acidic residues" evidence="1">
    <location>
        <begin position="889"/>
        <end position="906"/>
    </location>
</feature>
<feature type="compositionally biased region" description="Basic and acidic residues" evidence="1">
    <location>
        <begin position="29"/>
        <end position="44"/>
    </location>
</feature>
<evidence type="ECO:0000256" key="1">
    <source>
        <dbReference type="SAM" id="MobiDB-lite"/>
    </source>
</evidence>
<feature type="compositionally biased region" description="Polar residues" evidence="1">
    <location>
        <begin position="134"/>
        <end position="143"/>
    </location>
</feature>
<sequence length="945" mass="106424">MASTDDLAWNTTRCNRLLRPLSTKLAKLRKELERPQSPTDDRRSSAAAFALRVSSRKPTNAFQNARRPRGLEKRKDPDWMPDAGAGGVNKKTYGARGGKKPASRMNLNNGNNARPGAIAFTPLVTRTGERHQDSPQLQDSPLRNRSRYRGPLLANTNVQELKTKMPAEIGKLVKGMSEAYANLLQATTAGDEKRWNGTRSLFSACLRKLPQYIELEEHFAELDKEEEDANDERDVSQEIYTFLEDRFETLPGQGWRSFKQAVRAHGTQLLCDALADQILGLETLHLLVVHCLNASAWDEAEKFLAAFMSCLKPLPLPNNLYANLFDEQRSLYMWMVKDFVTRTGRYRFLYDQLELMISQELLPLEWLATECMRPVWDRLVRSLSDGDQRSSASAFRFLETTVCAAIGLPDESLFEADEIDTVARQFKPSSRQEFRDALDTTCSSLFTVFCSIAFINRFREEPAGELTVRRITWVLDSIVIDLIKRKDIKDDLALLGPLEENMQLFAQRAIWVVFASFLIHLEGCQQDPNLLSLDIATAGGSIAWIVFQYSSKNINNSDLLGNLPAFVSAAARGTGRIWKDDGFDQIQRLVQGMLSISGVRLPHKLWTMKRLALESAMEFAQSTNEPQHMAFAREVEQSMRMKGHVVIAPTPQKNDSPSAAGGFRWEEGIGEWVTCTPLVKVTIKRVERRPPPVLQLLPSPEASDDDDEGDGAKAIAGTPSQDIAMWEALADDEDADIIPQSSPIKKINRRSTSSLGKRTRPSSPLVVISVKRMTMTPPDTPILFYSEEDLDDLEIDSPRRSKRPRKELFAAKNKKSSQRSRSSLDGGLRELKRRTYEELKDLEEDLMESSESEDASEANTSFSSSSSEDAGMQHPQVRRARSASSLRSRKSEKANDNVRGKDESRKFPTLQRRRSGRQAVKGVREWWKVDGGVVSTEGSDDELRI</sequence>
<keyword evidence="3" id="KW-1185">Reference proteome</keyword>
<protein>
    <submittedName>
        <fullName evidence="2">Uncharacterized protein</fullName>
    </submittedName>
</protein>
<gene>
    <name evidence="2" type="ORF">BU23DRAFT_549312</name>
</gene>
<dbReference type="EMBL" id="ML976658">
    <property type="protein sequence ID" value="KAF1979297.1"/>
    <property type="molecule type" value="Genomic_DNA"/>
</dbReference>
<evidence type="ECO:0000313" key="2">
    <source>
        <dbReference type="EMBL" id="KAF1979297.1"/>
    </source>
</evidence>
<feature type="compositionally biased region" description="Acidic residues" evidence="1">
    <location>
        <begin position="840"/>
        <end position="856"/>
    </location>
</feature>
<organism evidence="2 3">
    <name type="scientific">Bimuria novae-zelandiae CBS 107.79</name>
    <dbReference type="NCBI Taxonomy" id="1447943"/>
    <lineage>
        <taxon>Eukaryota</taxon>
        <taxon>Fungi</taxon>
        <taxon>Dikarya</taxon>
        <taxon>Ascomycota</taxon>
        <taxon>Pezizomycotina</taxon>
        <taxon>Dothideomycetes</taxon>
        <taxon>Pleosporomycetidae</taxon>
        <taxon>Pleosporales</taxon>
        <taxon>Massarineae</taxon>
        <taxon>Didymosphaeriaceae</taxon>
        <taxon>Bimuria</taxon>
    </lineage>
</organism>
<feature type="compositionally biased region" description="Basic and acidic residues" evidence="1">
    <location>
        <begin position="827"/>
        <end position="839"/>
    </location>
</feature>
<name>A0A6A5W1M2_9PLEO</name>
<feature type="region of interest" description="Disordered" evidence="1">
    <location>
        <begin position="795"/>
        <end position="921"/>
    </location>
</feature>
<feature type="region of interest" description="Disordered" evidence="1">
    <location>
        <begin position="692"/>
        <end position="720"/>
    </location>
</feature>
<reference evidence="2" key="1">
    <citation type="journal article" date="2020" name="Stud. Mycol.">
        <title>101 Dothideomycetes genomes: a test case for predicting lifestyles and emergence of pathogens.</title>
        <authorList>
            <person name="Haridas S."/>
            <person name="Albert R."/>
            <person name="Binder M."/>
            <person name="Bloem J."/>
            <person name="Labutti K."/>
            <person name="Salamov A."/>
            <person name="Andreopoulos B."/>
            <person name="Baker S."/>
            <person name="Barry K."/>
            <person name="Bills G."/>
            <person name="Bluhm B."/>
            <person name="Cannon C."/>
            <person name="Castanera R."/>
            <person name="Culley D."/>
            <person name="Daum C."/>
            <person name="Ezra D."/>
            <person name="Gonzalez J."/>
            <person name="Henrissat B."/>
            <person name="Kuo A."/>
            <person name="Liang C."/>
            <person name="Lipzen A."/>
            <person name="Lutzoni F."/>
            <person name="Magnuson J."/>
            <person name="Mondo S."/>
            <person name="Nolan M."/>
            <person name="Ohm R."/>
            <person name="Pangilinan J."/>
            <person name="Park H.-J."/>
            <person name="Ramirez L."/>
            <person name="Alfaro M."/>
            <person name="Sun H."/>
            <person name="Tritt A."/>
            <person name="Yoshinaga Y."/>
            <person name="Zwiers L.-H."/>
            <person name="Turgeon B."/>
            <person name="Goodwin S."/>
            <person name="Spatafora J."/>
            <person name="Crous P."/>
            <person name="Grigoriev I."/>
        </authorList>
    </citation>
    <scope>NUCLEOTIDE SEQUENCE</scope>
    <source>
        <strain evidence="2">CBS 107.79</strain>
    </source>
</reference>
<proteinExistence type="predicted"/>
<dbReference type="Proteomes" id="UP000800036">
    <property type="component" value="Unassembled WGS sequence"/>
</dbReference>